<gene>
    <name evidence="2" type="ORF">ZEAMMB73_Zm00001d025839</name>
</gene>
<evidence type="ECO:0000313" key="2">
    <source>
        <dbReference type="EMBL" id="AQK44829.1"/>
    </source>
</evidence>
<feature type="region of interest" description="Disordered" evidence="1">
    <location>
        <begin position="139"/>
        <end position="168"/>
    </location>
</feature>
<dbReference type="InParanoid" id="A0A1D6JAA6"/>
<accession>A0A1D6JAA6</accession>
<dbReference type="PANTHER" id="PTHR21148">
    <property type="entry name" value="THIOREDOXIN DOMAIN-CONTAINING PROTEIN 9"/>
    <property type="match status" value="1"/>
</dbReference>
<organism evidence="2">
    <name type="scientific">Zea mays</name>
    <name type="common">Maize</name>
    <dbReference type="NCBI Taxonomy" id="4577"/>
    <lineage>
        <taxon>Eukaryota</taxon>
        <taxon>Viridiplantae</taxon>
        <taxon>Streptophyta</taxon>
        <taxon>Embryophyta</taxon>
        <taxon>Tracheophyta</taxon>
        <taxon>Spermatophyta</taxon>
        <taxon>Magnoliopsida</taxon>
        <taxon>Liliopsida</taxon>
        <taxon>Poales</taxon>
        <taxon>Poaceae</taxon>
        <taxon>PACMAD clade</taxon>
        <taxon>Panicoideae</taxon>
        <taxon>Andropogonodae</taxon>
        <taxon>Andropogoneae</taxon>
        <taxon>Tripsacinae</taxon>
        <taxon>Zea</taxon>
    </lineage>
</organism>
<dbReference type="eggNOG" id="KOG3163">
    <property type="taxonomic scope" value="Eukaryota"/>
</dbReference>
<dbReference type="SMR" id="A0A1D6JAA6"/>
<dbReference type="OMA" id="QHTETRF"/>
<sequence>MEQEHLHLTMVHSLYSSLSPLDSTNRCSCLQLNWQTEGGAGGAKFSQFGADLSTIMDKHLKTLAPVYVGTKFVKLDAEYAPFFVAKLAIKTLPCVILFKKDIVVDRLVGFQDLRSKDDFLTRALEHILILKTKGIIDEKKKDDDDDDEESEAKNRRVRSSTAQDSDSD</sequence>
<dbReference type="OrthoDB" id="10257948at2759"/>
<dbReference type="PaxDb" id="4577-GRMZM2G013264_P02"/>
<protein>
    <submittedName>
        <fullName evidence="2">Thioredoxin domain-containing protein PLP3B</fullName>
    </submittedName>
</protein>
<dbReference type="ExpressionAtlas" id="A0A1D6JAA6">
    <property type="expression patterns" value="baseline"/>
</dbReference>
<feature type="compositionally biased region" description="Polar residues" evidence="1">
    <location>
        <begin position="159"/>
        <end position="168"/>
    </location>
</feature>
<dbReference type="eggNOG" id="KOG1672">
    <property type="taxonomic scope" value="Eukaryota"/>
</dbReference>
<evidence type="ECO:0000256" key="1">
    <source>
        <dbReference type="SAM" id="MobiDB-lite"/>
    </source>
</evidence>
<dbReference type="eggNOG" id="KOG2842">
    <property type="taxonomic scope" value="Eukaryota"/>
</dbReference>
<dbReference type="Gene3D" id="3.40.30.10">
    <property type="entry name" value="Glutaredoxin"/>
    <property type="match status" value="1"/>
</dbReference>
<dbReference type="EMBL" id="CM000786">
    <property type="protein sequence ID" value="AQK44829.1"/>
    <property type="molecule type" value="Genomic_DNA"/>
</dbReference>
<dbReference type="AlphaFoldDB" id="A0A1D6JAA6"/>
<reference evidence="2" key="1">
    <citation type="submission" date="2015-12" db="EMBL/GenBank/DDBJ databases">
        <title>Update maize B73 reference genome by single molecule sequencing technologies.</title>
        <authorList>
            <consortium name="Maize Genome Sequencing Project"/>
            <person name="Ware D."/>
        </authorList>
    </citation>
    <scope>NUCLEOTIDE SEQUENCE</scope>
    <source>
        <tissue evidence="2">Seedling</tissue>
    </source>
</reference>
<proteinExistence type="predicted"/>
<name>A0A1D6JAA6_MAIZE</name>
<dbReference type="InterPro" id="IPR036249">
    <property type="entry name" value="Thioredoxin-like_sf"/>
</dbReference>
<dbReference type="SUPFAM" id="SSF52833">
    <property type="entry name" value="Thioredoxin-like"/>
    <property type="match status" value="1"/>
</dbReference>
<dbReference type="KEGG" id="zma:103642830"/>